<name>A0ABP9UT46_9BACT</name>
<organism evidence="6 7">
    <name type="scientific">Haloferula sargassicola</name>
    <dbReference type="NCBI Taxonomy" id="490096"/>
    <lineage>
        <taxon>Bacteria</taxon>
        <taxon>Pseudomonadati</taxon>
        <taxon>Verrucomicrobiota</taxon>
        <taxon>Verrucomicrobiia</taxon>
        <taxon>Verrucomicrobiales</taxon>
        <taxon>Verrucomicrobiaceae</taxon>
        <taxon>Haloferula</taxon>
    </lineage>
</organism>
<evidence type="ECO:0000256" key="2">
    <source>
        <dbReference type="ARBA" id="ARBA00023157"/>
    </source>
</evidence>
<protein>
    <recommendedName>
        <fullName evidence="5">LamG-like jellyroll fold domain-containing protein</fullName>
    </recommendedName>
</protein>
<evidence type="ECO:0000259" key="5">
    <source>
        <dbReference type="SMART" id="SM00560"/>
    </source>
</evidence>
<dbReference type="Gene3D" id="2.60.120.200">
    <property type="match status" value="1"/>
</dbReference>
<reference evidence="6 7" key="1">
    <citation type="submission" date="2024-02" db="EMBL/GenBank/DDBJ databases">
        <title>Haloferula sargassicola NBRC 104335.</title>
        <authorList>
            <person name="Ichikawa N."/>
            <person name="Katano-Makiyama Y."/>
            <person name="Hidaka K."/>
        </authorList>
    </citation>
    <scope>NUCLEOTIDE SEQUENCE [LARGE SCALE GENOMIC DNA]</scope>
    <source>
        <strain evidence="6 7">NBRC 104335</strain>
    </source>
</reference>
<dbReference type="RefSeq" id="WP_353568811.1">
    <property type="nucleotide sequence ID" value="NZ_BAABRI010000032.1"/>
</dbReference>
<evidence type="ECO:0000256" key="3">
    <source>
        <dbReference type="SAM" id="MobiDB-lite"/>
    </source>
</evidence>
<evidence type="ECO:0000313" key="7">
    <source>
        <dbReference type="Proteomes" id="UP001476282"/>
    </source>
</evidence>
<gene>
    <name evidence="6" type="ORF">Hsar01_03949</name>
</gene>
<keyword evidence="1 4" id="KW-0732">Signal</keyword>
<feature type="domain" description="LamG-like jellyroll fold" evidence="5">
    <location>
        <begin position="95"/>
        <end position="233"/>
    </location>
</feature>
<comment type="caution">
    <text evidence="6">The sequence shown here is derived from an EMBL/GenBank/DDBJ whole genome shotgun (WGS) entry which is preliminary data.</text>
</comment>
<evidence type="ECO:0000313" key="6">
    <source>
        <dbReference type="EMBL" id="GAA5484703.1"/>
    </source>
</evidence>
<feature type="chain" id="PRO_5045471937" description="LamG-like jellyroll fold domain-containing protein" evidence="4">
    <location>
        <begin position="29"/>
        <end position="529"/>
    </location>
</feature>
<dbReference type="Proteomes" id="UP001476282">
    <property type="component" value="Unassembled WGS sequence"/>
</dbReference>
<dbReference type="EMBL" id="BAABRI010000032">
    <property type="protein sequence ID" value="GAA5484703.1"/>
    <property type="molecule type" value="Genomic_DNA"/>
</dbReference>
<proteinExistence type="predicted"/>
<feature type="region of interest" description="Disordered" evidence="3">
    <location>
        <begin position="48"/>
        <end position="68"/>
    </location>
</feature>
<feature type="signal peptide" evidence="4">
    <location>
        <begin position="1"/>
        <end position="28"/>
    </location>
</feature>
<sequence length="529" mass="54705">MKPTFRARSLTAAALALGLLAEVGNVRAAFPVAHLTFDDALDLGADSSGNGNDGTPFGTPSPAAGISGGAADFTTGNHTFRWTGESNPVENVLEGDFTFSVWVNTTATGGGAGNSLAYLGQAIIYADVSGISADTTPMALNGSNLASLTAGTGMLSTSPINTGQWVHLVVTRDFGGVDRIYVNGAAEGAISSSATQDLSGRNEVVLGGNLIDSRYFNGLIDDFQAYNVALSASQVAWLHRHPGASLPDSAYAGITLSNGVAYSQNFNTMTATTQTFPNGVFAEPVNPPAGWTFEGNGANLGKAGERALGIGTAPDAAFGASFVIETGGEEVALDFAFTAEQWYQVGSGAIGSFIDFEYSTDATSLTTGTWQPFDPFDYRREITLPLGDRATDGDEDDHREEIQGTITLADVPDDSVIWIRWTGVPDASTGGTLRHDGLSVDDFSLTATSSSVPPPTMIEITSLSGGPGSSVLTWETTPPGAAVDLYRSTDLTTWGAPLSTGLASGSFTDNAAPSPRAFYVMVPAGDPGP</sequence>
<dbReference type="SMART" id="SM00560">
    <property type="entry name" value="LamGL"/>
    <property type="match status" value="1"/>
</dbReference>
<keyword evidence="2" id="KW-1015">Disulfide bond</keyword>
<dbReference type="InterPro" id="IPR006558">
    <property type="entry name" value="LamG-like"/>
</dbReference>
<dbReference type="Pfam" id="PF13385">
    <property type="entry name" value="Laminin_G_3"/>
    <property type="match status" value="1"/>
</dbReference>
<dbReference type="SUPFAM" id="SSF49899">
    <property type="entry name" value="Concanavalin A-like lectins/glucanases"/>
    <property type="match status" value="1"/>
</dbReference>
<dbReference type="InterPro" id="IPR013320">
    <property type="entry name" value="ConA-like_dom_sf"/>
</dbReference>
<keyword evidence="7" id="KW-1185">Reference proteome</keyword>
<evidence type="ECO:0000256" key="4">
    <source>
        <dbReference type="SAM" id="SignalP"/>
    </source>
</evidence>
<evidence type="ECO:0000256" key="1">
    <source>
        <dbReference type="ARBA" id="ARBA00022729"/>
    </source>
</evidence>
<accession>A0ABP9UT46</accession>
<feature type="compositionally biased region" description="Low complexity" evidence="3">
    <location>
        <begin position="58"/>
        <end position="68"/>
    </location>
</feature>